<dbReference type="EMBL" id="BARU01021338">
    <property type="protein sequence ID" value="GAH59466.1"/>
    <property type="molecule type" value="Genomic_DNA"/>
</dbReference>
<evidence type="ECO:0000313" key="2">
    <source>
        <dbReference type="EMBL" id="GAH59466.1"/>
    </source>
</evidence>
<feature type="domain" description="3-hydroxyacyl-CoA dehydrogenase C-terminal" evidence="1">
    <location>
        <begin position="48"/>
        <end position="144"/>
    </location>
</feature>
<dbReference type="InterPro" id="IPR006108">
    <property type="entry name" value="3HC_DH_C"/>
</dbReference>
<dbReference type="GO" id="GO:0016616">
    <property type="term" value="F:oxidoreductase activity, acting on the CH-OH group of donors, NAD or NADP as acceptor"/>
    <property type="evidence" value="ECO:0007669"/>
    <property type="project" value="InterPro"/>
</dbReference>
<evidence type="ECO:0000259" key="1">
    <source>
        <dbReference type="Pfam" id="PF00725"/>
    </source>
</evidence>
<dbReference type="SUPFAM" id="SSF48179">
    <property type="entry name" value="6-phosphogluconate dehydrogenase C-terminal domain-like"/>
    <property type="match status" value="1"/>
</dbReference>
<comment type="caution">
    <text evidence="2">The sequence shown here is derived from an EMBL/GenBank/DDBJ whole genome shotgun (WGS) entry which is preliminary data.</text>
</comment>
<sequence length="244" mass="27891">KIKEEYDGFHFEKSGSTWIIWKDLNHIIKKLDETCSRFLKNDEKESPGFIVNRLTIATSLLFNWILDMATDKGIPYEKIDNDFVSSPELGPLAKWDYFGLDVGCDVMNYFVKEISPEFAPGKTLTNLVKAGNLGRKTGKGIYEWFEGNPKISSHEKAGLFSPEHYYAIQLNEGCRLLEEKIVSGYKVIDDTMLAGMDMPGPFGAGKKNYEKWSQMLEDLSEFTGITYFRPCNLMKSGNFLKMRK</sequence>
<dbReference type="AlphaFoldDB" id="X1GNL7"/>
<dbReference type="Pfam" id="PF00725">
    <property type="entry name" value="3HCDH"/>
    <property type="match status" value="1"/>
</dbReference>
<dbReference type="InterPro" id="IPR008927">
    <property type="entry name" value="6-PGluconate_DH-like_C_sf"/>
</dbReference>
<feature type="non-terminal residue" evidence="2">
    <location>
        <position position="1"/>
    </location>
</feature>
<dbReference type="Gene3D" id="1.10.1040.50">
    <property type="match status" value="1"/>
</dbReference>
<proteinExistence type="predicted"/>
<reference evidence="2" key="1">
    <citation type="journal article" date="2014" name="Front. Microbiol.">
        <title>High frequency of phylogenetically diverse reductive dehalogenase-homologous genes in deep subseafloor sedimentary metagenomes.</title>
        <authorList>
            <person name="Kawai M."/>
            <person name="Futagami T."/>
            <person name="Toyoda A."/>
            <person name="Takaki Y."/>
            <person name="Nishi S."/>
            <person name="Hori S."/>
            <person name="Arai W."/>
            <person name="Tsubouchi T."/>
            <person name="Morono Y."/>
            <person name="Uchiyama I."/>
            <person name="Ito T."/>
            <person name="Fujiyama A."/>
            <person name="Inagaki F."/>
            <person name="Takami H."/>
        </authorList>
    </citation>
    <scope>NUCLEOTIDE SEQUENCE</scope>
    <source>
        <strain evidence="2">Expedition CK06-06</strain>
    </source>
</reference>
<gene>
    <name evidence="2" type="ORF">S03H2_34935</name>
</gene>
<organism evidence="2">
    <name type="scientific">marine sediment metagenome</name>
    <dbReference type="NCBI Taxonomy" id="412755"/>
    <lineage>
        <taxon>unclassified sequences</taxon>
        <taxon>metagenomes</taxon>
        <taxon>ecological metagenomes</taxon>
    </lineage>
</organism>
<dbReference type="GO" id="GO:0006631">
    <property type="term" value="P:fatty acid metabolic process"/>
    <property type="evidence" value="ECO:0007669"/>
    <property type="project" value="InterPro"/>
</dbReference>
<accession>X1GNL7</accession>
<dbReference type="PANTHER" id="PTHR48075:SF5">
    <property type="entry name" value="3-HYDROXYBUTYRYL-COA DEHYDROGENASE"/>
    <property type="match status" value="1"/>
</dbReference>
<protein>
    <recommendedName>
        <fullName evidence="1">3-hydroxyacyl-CoA dehydrogenase C-terminal domain-containing protein</fullName>
    </recommendedName>
</protein>
<name>X1GNL7_9ZZZZ</name>
<dbReference type="PANTHER" id="PTHR48075">
    <property type="entry name" value="3-HYDROXYACYL-COA DEHYDROGENASE FAMILY PROTEIN"/>
    <property type="match status" value="1"/>
</dbReference>